<dbReference type="SUPFAM" id="SSF161098">
    <property type="entry name" value="MetI-like"/>
    <property type="match status" value="1"/>
</dbReference>
<reference evidence="10 11" key="1">
    <citation type="submission" date="2018-12" db="EMBL/GenBank/DDBJ databases">
        <authorList>
            <person name="Li F."/>
        </authorList>
    </citation>
    <scope>NUCLEOTIDE SEQUENCE [LARGE SCALE GENOMIC DNA]</scope>
    <source>
        <strain evidence="10 11">EGI 6500705</strain>
    </source>
</reference>
<organism evidence="10 11">
    <name type="scientific">Labedella endophytica</name>
    <dbReference type="NCBI Taxonomy" id="1523160"/>
    <lineage>
        <taxon>Bacteria</taxon>
        <taxon>Bacillati</taxon>
        <taxon>Actinomycetota</taxon>
        <taxon>Actinomycetes</taxon>
        <taxon>Micrococcales</taxon>
        <taxon>Microbacteriaceae</taxon>
        <taxon>Labedella</taxon>
    </lineage>
</organism>
<name>A0A433JP08_9MICO</name>
<gene>
    <name evidence="10" type="ORF">ELQ94_14340</name>
</gene>
<keyword evidence="3" id="KW-1003">Cell membrane</keyword>
<evidence type="ECO:0000256" key="8">
    <source>
        <dbReference type="SAM" id="MobiDB-lite"/>
    </source>
</evidence>
<dbReference type="GO" id="GO:0055085">
    <property type="term" value="P:transmembrane transport"/>
    <property type="evidence" value="ECO:0007669"/>
    <property type="project" value="InterPro"/>
</dbReference>
<feature type="compositionally biased region" description="Low complexity" evidence="8">
    <location>
        <begin position="1"/>
        <end position="14"/>
    </location>
</feature>
<comment type="subcellular location">
    <subcellularLocation>
        <location evidence="1 7">Cell membrane</location>
        <topology evidence="1 7">Multi-pass membrane protein</topology>
    </subcellularLocation>
</comment>
<evidence type="ECO:0000313" key="10">
    <source>
        <dbReference type="EMBL" id="RUQ98195.1"/>
    </source>
</evidence>
<evidence type="ECO:0000256" key="6">
    <source>
        <dbReference type="ARBA" id="ARBA00023136"/>
    </source>
</evidence>
<keyword evidence="5 7" id="KW-1133">Transmembrane helix</keyword>
<evidence type="ECO:0000256" key="3">
    <source>
        <dbReference type="ARBA" id="ARBA00022475"/>
    </source>
</evidence>
<dbReference type="OrthoDB" id="2063054at2"/>
<evidence type="ECO:0000256" key="5">
    <source>
        <dbReference type="ARBA" id="ARBA00022989"/>
    </source>
</evidence>
<protein>
    <submittedName>
        <fullName evidence="10">Carbohydrate ABC transporter permease</fullName>
    </submittedName>
</protein>
<evidence type="ECO:0000259" key="9">
    <source>
        <dbReference type="PROSITE" id="PS50928"/>
    </source>
</evidence>
<feature type="transmembrane region" description="Helical" evidence="7">
    <location>
        <begin position="221"/>
        <end position="239"/>
    </location>
</feature>
<proteinExistence type="inferred from homology"/>
<feature type="transmembrane region" description="Helical" evidence="7">
    <location>
        <begin position="31"/>
        <end position="53"/>
    </location>
</feature>
<dbReference type="InterPro" id="IPR035906">
    <property type="entry name" value="MetI-like_sf"/>
</dbReference>
<dbReference type="Proteomes" id="UP000274909">
    <property type="component" value="Unassembled WGS sequence"/>
</dbReference>
<keyword evidence="11" id="KW-1185">Reference proteome</keyword>
<dbReference type="PANTHER" id="PTHR43744:SF8">
    <property type="entry name" value="SN-GLYCEROL-3-PHOSPHATE TRANSPORT SYSTEM PERMEASE PROTEIN UGPE"/>
    <property type="match status" value="1"/>
</dbReference>
<feature type="region of interest" description="Disordered" evidence="8">
    <location>
        <begin position="1"/>
        <end position="27"/>
    </location>
</feature>
<dbReference type="GO" id="GO:0005886">
    <property type="term" value="C:plasma membrane"/>
    <property type="evidence" value="ECO:0007669"/>
    <property type="project" value="UniProtKB-SubCell"/>
</dbReference>
<comment type="caution">
    <text evidence="10">The sequence shown here is derived from an EMBL/GenBank/DDBJ whole genome shotgun (WGS) entry which is preliminary data.</text>
</comment>
<dbReference type="AlphaFoldDB" id="A0A433JP08"/>
<dbReference type="InterPro" id="IPR000515">
    <property type="entry name" value="MetI-like"/>
</dbReference>
<comment type="similarity">
    <text evidence="7">Belongs to the binding-protein-dependent transport system permease family.</text>
</comment>
<feature type="transmembrane region" description="Helical" evidence="7">
    <location>
        <begin position="167"/>
        <end position="191"/>
    </location>
</feature>
<dbReference type="EMBL" id="RZGZ01000004">
    <property type="protein sequence ID" value="RUQ98195.1"/>
    <property type="molecule type" value="Genomic_DNA"/>
</dbReference>
<sequence length="302" mass="33634">MTVSAPRRSSVQRRSSQRHSGRRRPSTRRSVLFIGTTLLAAVAGIAFFAPLWWSFVNSLRPGSETFRYLNPLQWQTFFTLTPTLDNYTALLDTDLSRAILNSLIVSVVTVLAGLAVCATAAFGLSAFRFRGQGLLFSVVILTFLIPFDAIAIPLSDMFRDWNLQNTFVGLILPGIGNGMAIFLLRTFFLAIPEELVEAARLDGLGWWGVFTRIYLPLSRPALIGAGLMLFLFQWQAYVWPLLMGTDREHILGPVALSNLQGQFQVDYGVLFAASMVLVLIPLIIILSFQRYFIQSVTTSGMK</sequence>
<keyword evidence="2 7" id="KW-0813">Transport</keyword>
<feature type="compositionally biased region" description="Basic residues" evidence="8">
    <location>
        <begin position="15"/>
        <end position="27"/>
    </location>
</feature>
<dbReference type="Pfam" id="PF00528">
    <property type="entry name" value="BPD_transp_1"/>
    <property type="match status" value="1"/>
</dbReference>
<evidence type="ECO:0000256" key="4">
    <source>
        <dbReference type="ARBA" id="ARBA00022692"/>
    </source>
</evidence>
<keyword evidence="4 7" id="KW-0812">Transmembrane</keyword>
<accession>A0A433JP08</accession>
<feature type="transmembrane region" description="Helical" evidence="7">
    <location>
        <begin position="267"/>
        <end position="293"/>
    </location>
</feature>
<feature type="transmembrane region" description="Helical" evidence="7">
    <location>
        <begin position="98"/>
        <end position="122"/>
    </location>
</feature>
<dbReference type="Gene3D" id="1.10.3720.10">
    <property type="entry name" value="MetI-like"/>
    <property type="match status" value="1"/>
</dbReference>
<feature type="transmembrane region" description="Helical" evidence="7">
    <location>
        <begin position="134"/>
        <end position="155"/>
    </location>
</feature>
<evidence type="ECO:0000256" key="7">
    <source>
        <dbReference type="RuleBase" id="RU363032"/>
    </source>
</evidence>
<feature type="domain" description="ABC transmembrane type-1" evidence="9">
    <location>
        <begin position="99"/>
        <end position="288"/>
    </location>
</feature>
<dbReference type="PANTHER" id="PTHR43744">
    <property type="entry name" value="ABC TRANSPORTER PERMEASE PROTEIN MG189-RELATED-RELATED"/>
    <property type="match status" value="1"/>
</dbReference>
<dbReference type="CDD" id="cd06261">
    <property type="entry name" value="TM_PBP2"/>
    <property type="match status" value="1"/>
</dbReference>
<keyword evidence="6 7" id="KW-0472">Membrane</keyword>
<evidence type="ECO:0000256" key="2">
    <source>
        <dbReference type="ARBA" id="ARBA00022448"/>
    </source>
</evidence>
<evidence type="ECO:0000313" key="11">
    <source>
        <dbReference type="Proteomes" id="UP000274909"/>
    </source>
</evidence>
<dbReference type="PROSITE" id="PS50928">
    <property type="entry name" value="ABC_TM1"/>
    <property type="match status" value="1"/>
</dbReference>
<dbReference type="RefSeq" id="WP_127051048.1">
    <property type="nucleotide sequence ID" value="NZ_RZGZ01000004.1"/>
</dbReference>
<evidence type="ECO:0000256" key="1">
    <source>
        <dbReference type="ARBA" id="ARBA00004651"/>
    </source>
</evidence>